<dbReference type="EMBL" id="JBEDUW010000244">
    <property type="protein sequence ID" value="KAK9902999.1"/>
    <property type="molecule type" value="Genomic_DNA"/>
</dbReference>
<feature type="region of interest" description="Disordered" evidence="1">
    <location>
        <begin position="1"/>
        <end position="20"/>
    </location>
</feature>
<evidence type="ECO:0000256" key="1">
    <source>
        <dbReference type="SAM" id="MobiDB-lite"/>
    </source>
</evidence>
<keyword evidence="3" id="KW-1185">Reference proteome</keyword>
<organism evidence="2 3">
    <name type="scientific">Rubus argutus</name>
    <name type="common">Southern blackberry</name>
    <dbReference type="NCBI Taxonomy" id="59490"/>
    <lineage>
        <taxon>Eukaryota</taxon>
        <taxon>Viridiplantae</taxon>
        <taxon>Streptophyta</taxon>
        <taxon>Embryophyta</taxon>
        <taxon>Tracheophyta</taxon>
        <taxon>Spermatophyta</taxon>
        <taxon>Magnoliopsida</taxon>
        <taxon>eudicotyledons</taxon>
        <taxon>Gunneridae</taxon>
        <taxon>Pentapetalae</taxon>
        <taxon>rosids</taxon>
        <taxon>fabids</taxon>
        <taxon>Rosales</taxon>
        <taxon>Rosaceae</taxon>
        <taxon>Rosoideae</taxon>
        <taxon>Rosoideae incertae sedis</taxon>
        <taxon>Rubus</taxon>
    </lineage>
</organism>
<evidence type="ECO:0000313" key="3">
    <source>
        <dbReference type="Proteomes" id="UP001457282"/>
    </source>
</evidence>
<evidence type="ECO:0000313" key="2">
    <source>
        <dbReference type="EMBL" id="KAK9902999.1"/>
    </source>
</evidence>
<accession>A0AAW1VME4</accession>
<dbReference type="Proteomes" id="UP001457282">
    <property type="component" value="Unassembled WGS sequence"/>
</dbReference>
<protein>
    <submittedName>
        <fullName evidence="2">Uncharacterized protein</fullName>
    </submittedName>
</protein>
<proteinExistence type="predicted"/>
<reference evidence="2 3" key="1">
    <citation type="journal article" date="2023" name="G3 (Bethesda)">
        <title>A chromosome-length genome assembly and annotation of blackberry (Rubus argutus, cv. 'Hillquist').</title>
        <authorList>
            <person name="Bruna T."/>
            <person name="Aryal R."/>
            <person name="Dudchenko O."/>
            <person name="Sargent D.J."/>
            <person name="Mead D."/>
            <person name="Buti M."/>
            <person name="Cavallini A."/>
            <person name="Hytonen T."/>
            <person name="Andres J."/>
            <person name="Pham M."/>
            <person name="Weisz D."/>
            <person name="Mascagni F."/>
            <person name="Usai G."/>
            <person name="Natali L."/>
            <person name="Bassil N."/>
            <person name="Fernandez G.E."/>
            <person name="Lomsadze A."/>
            <person name="Armour M."/>
            <person name="Olukolu B."/>
            <person name="Poorten T."/>
            <person name="Britton C."/>
            <person name="Davik J."/>
            <person name="Ashrafi H."/>
            <person name="Aiden E.L."/>
            <person name="Borodovsky M."/>
            <person name="Worthington M."/>
        </authorList>
    </citation>
    <scope>NUCLEOTIDE SEQUENCE [LARGE SCALE GENOMIC DNA]</scope>
    <source>
        <strain evidence="2">PI 553951</strain>
    </source>
</reference>
<sequence>MAAEPSSKLQTQIDINPPPSLLPPYSAESLATETLREQRLSFFASRYTRPRRCRRQSDTWIISSLVSM</sequence>
<gene>
    <name evidence="2" type="ORF">M0R45_001341</name>
</gene>
<comment type="caution">
    <text evidence="2">The sequence shown here is derived from an EMBL/GenBank/DDBJ whole genome shotgun (WGS) entry which is preliminary data.</text>
</comment>
<dbReference type="AlphaFoldDB" id="A0AAW1VME4"/>
<name>A0AAW1VME4_RUBAR</name>